<dbReference type="Gramene" id="TraesCS2A02G098900.1">
    <property type="protein sequence ID" value="TraesCS2A02G098900.1.cds1"/>
    <property type="gene ID" value="TraesCS2A02G098900"/>
</dbReference>
<protein>
    <recommendedName>
        <fullName evidence="2">VQ domain-containing protein</fullName>
    </recommendedName>
</protein>
<dbReference type="PANTHER" id="PTHR33179:SF78">
    <property type="entry name" value="OS07G0686600 PROTEIN"/>
    <property type="match status" value="1"/>
</dbReference>
<reference evidence="3" key="1">
    <citation type="submission" date="2018-08" db="EMBL/GenBank/DDBJ databases">
        <authorList>
            <person name="Rossello M."/>
        </authorList>
    </citation>
    <scope>NUCLEOTIDE SEQUENCE [LARGE SCALE GENOMIC DNA]</scope>
    <source>
        <strain evidence="3">cv. Chinese Spring</strain>
    </source>
</reference>
<dbReference type="GO" id="GO:0005516">
    <property type="term" value="F:calmodulin binding"/>
    <property type="evidence" value="ECO:0000318"/>
    <property type="project" value="GO_Central"/>
</dbReference>
<organism evidence="3">
    <name type="scientific">Triticum aestivum</name>
    <name type="common">Wheat</name>
    <dbReference type="NCBI Taxonomy" id="4565"/>
    <lineage>
        <taxon>Eukaryota</taxon>
        <taxon>Viridiplantae</taxon>
        <taxon>Streptophyta</taxon>
        <taxon>Embryophyta</taxon>
        <taxon>Tracheophyta</taxon>
        <taxon>Spermatophyta</taxon>
        <taxon>Magnoliopsida</taxon>
        <taxon>Liliopsida</taxon>
        <taxon>Poales</taxon>
        <taxon>Poaceae</taxon>
        <taxon>BOP clade</taxon>
        <taxon>Pooideae</taxon>
        <taxon>Triticodae</taxon>
        <taxon>Triticeae</taxon>
        <taxon>Triticinae</taxon>
        <taxon>Triticum</taxon>
    </lineage>
</organism>
<feature type="domain" description="VQ" evidence="2">
    <location>
        <begin position="156"/>
        <end position="182"/>
    </location>
</feature>
<evidence type="ECO:0000259" key="2">
    <source>
        <dbReference type="Pfam" id="PF05678"/>
    </source>
</evidence>
<dbReference type="AlphaFoldDB" id="A0A3B6ASZ2"/>
<evidence type="ECO:0000313" key="4">
    <source>
        <dbReference type="Proteomes" id="UP000019116"/>
    </source>
</evidence>
<dbReference type="Gramene" id="TraesLDM2A03G00612110.1">
    <property type="protein sequence ID" value="TraesLDM2A03G00612110.1.CDS1"/>
    <property type="gene ID" value="TraesLDM2A03G00612110"/>
</dbReference>
<dbReference type="Gramene" id="TraesMAC2A03G00608390.1">
    <property type="protein sequence ID" value="TraesMAC2A03G00608390.1.CDS1"/>
    <property type="gene ID" value="TraesMAC2A03G00608390"/>
</dbReference>
<evidence type="ECO:0000313" key="3">
    <source>
        <dbReference type="EnsemblPlants" id="TraesCS2A02G098900.1.cds1"/>
    </source>
</evidence>
<dbReference type="Gramene" id="TraesCAD_scaffold_024953_01G000100.1">
    <property type="protein sequence ID" value="TraesCAD_scaffold_024953_01G000100.1"/>
    <property type="gene ID" value="TraesCAD_scaffold_024953_01G000100"/>
</dbReference>
<dbReference type="GO" id="GO:0006970">
    <property type="term" value="P:response to osmotic stress"/>
    <property type="evidence" value="ECO:0000318"/>
    <property type="project" value="GO_Central"/>
</dbReference>
<feature type="compositionally biased region" description="Low complexity" evidence="1">
    <location>
        <begin position="75"/>
        <end position="91"/>
    </location>
</feature>
<dbReference type="Gramene" id="TraesLAC2A03G00613770.1">
    <property type="protein sequence ID" value="TraesLAC2A03G00613770.1.CDS1"/>
    <property type="gene ID" value="TraesLAC2A03G00613770"/>
</dbReference>
<dbReference type="OrthoDB" id="780868at2759"/>
<proteinExistence type="predicted"/>
<dbReference type="Proteomes" id="UP000019116">
    <property type="component" value="Chromosome 2A"/>
</dbReference>
<evidence type="ECO:0000256" key="1">
    <source>
        <dbReference type="SAM" id="MobiDB-lite"/>
    </source>
</evidence>
<dbReference type="RefSeq" id="XP_044455231.1">
    <property type="nucleotide sequence ID" value="XM_044599296.1"/>
</dbReference>
<feature type="region of interest" description="Disordered" evidence="1">
    <location>
        <begin position="66"/>
        <end position="92"/>
    </location>
</feature>
<dbReference type="GeneID" id="123187427"/>
<dbReference type="Gramene" id="TraesNOR2A03G00617450.1">
    <property type="protein sequence ID" value="TraesNOR2A03G00617450.1.CDS1"/>
    <property type="gene ID" value="TraesNOR2A03G00617450"/>
</dbReference>
<dbReference type="GO" id="GO:0005634">
    <property type="term" value="C:nucleus"/>
    <property type="evidence" value="ECO:0000318"/>
    <property type="project" value="GO_Central"/>
</dbReference>
<dbReference type="InterPro" id="IPR039609">
    <property type="entry name" value="VQ_15/22"/>
</dbReference>
<dbReference type="Gramene" id="TraesJUL2A03G00613240.1">
    <property type="protein sequence ID" value="TraesJUL2A03G00613240.1.CDS1"/>
    <property type="gene ID" value="TraesJUL2A03G00613240"/>
</dbReference>
<dbReference type="Gramene" id="TraesSYM2A03G00616210.1">
    <property type="protein sequence ID" value="TraesSYM2A03G00616210.1.CDS1"/>
    <property type="gene ID" value="TraesSYM2A03G00616210"/>
</dbReference>
<dbReference type="Gramene" id="TraesJAG2A03G00608550.1">
    <property type="protein sequence ID" value="TraesJAG2A03G00608550.1.CDS1"/>
    <property type="gene ID" value="TraesJAG2A03G00608550"/>
</dbReference>
<name>A0A3B6ASZ2_WHEAT</name>
<sequence>MDGSAALRPLLCWHDLLGWNVRRAREQSAHARTPPSGDDGRTRPRHIGSRALWTTGLHFPAVSSMSMPEHEHGYSPAVSSPSSASAPSSSSLLPDFPGGGSWFASTASPPTGSLACDSVAPSTPVGAATNKRRVGLGPNAAVAGRVGKRRARPSKRAPTTYISTDAVNFRLMVQHVTGAQAEPTADGALLPASFDASSASALLGGLPFDGAFGDALRLPSDVDAEALHRHHHQQQHACYPTLDSWSVMCESSQL</sequence>
<dbReference type="Gramene" id="TraesCS2A03G0201800.1">
    <property type="protein sequence ID" value="TraesCS2A03G0201800.1.CDS1"/>
    <property type="gene ID" value="TraesCS2A03G0201800"/>
</dbReference>
<dbReference type="PANTHER" id="PTHR33179">
    <property type="entry name" value="VQ MOTIF-CONTAINING PROTEIN"/>
    <property type="match status" value="1"/>
</dbReference>
<dbReference type="Gramene" id="TraesSTA2A03G00608540.1">
    <property type="protein sequence ID" value="TraesSTA2A03G00608540.1.CDS1"/>
    <property type="gene ID" value="TraesSTA2A03G00608540"/>
</dbReference>
<dbReference type="Gramene" id="TraesWEE_scaffold_046906_01G000100.1">
    <property type="protein sequence ID" value="TraesWEE_scaffold_046906_01G000100.1"/>
    <property type="gene ID" value="TraesWEE_scaffold_046906_01G000100"/>
</dbReference>
<feature type="region of interest" description="Disordered" evidence="1">
    <location>
        <begin position="25"/>
        <end position="46"/>
    </location>
</feature>
<dbReference type="Gramene" id="TraesARI2A03G00616600.1">
    <property type="protein sequence ID" value="TraesARI2A03G00616600.1.CDS1"/>
    <property type="gene ID" value="TraesARI2A03G00616600"/>
</dbReference>
<dbReference type="Gramene" id="TraesROB_scaffold_047379_01G000500.1">
    <property type="protein sequence ID" value="TraesROB_scaffold_047379_01G000500.1"/>
    <property type="gene ID" value="TraesROB_scaffold_047379_01G000500"/>
</dbReference>
<dbReference type="InterPro" id="IPR008889">
    <property type="entry name" value="VQ"/>
</dbReference>
<keyword evidence="4" id="KW-1185">Reference proteome</keyword>
<accession>A0A3B6ASZ2</accession>
<reference evidence="3" key="2">
    <citation type="submission" date="2018-10" db="UniProtKB">
        <authorList>
            <consortium name="EnsemblPlants"/>
        </authorList>
    </citation>
    <scope>IDENTIFICATION</scope>
</reference>
<dbReference type="EnsemblPlants" id="TraesCS2A02G098900.1">
    <property type="protein sequence ID" value="TraesCS2A02G098900.1.cds1"/>
    <property type="gene ID" value="TraesCS2A02G098900"/>
</dbReference>
<dbReference type="Gramene" id="TraesCLE_scaffold_058282_01G000100.1">
    <property type="protein sequence ID" value="TraesCLE_scaffold_058282_01G000100.1"/>
    <property type="gene ID" value="TraesCLE_scaffold_058282_01G000100"/>
</dbReference>
<dbReference type="Pfam" id="PF05678">
    <property type="entry name" value="VQ"/>
    <property type="match status" value="1"/>
</dbReference>
<gene>
    <name evidence="3" type="primary">LOC123187427</name>
</gene>